<sequence length="40" mass="4471">MLKTYELIRRNGSVNVFVTFIEFIRDVGGGHPLCTLFVAG</sequence>
<protein>
    <submittedName>
        <fullName evidence="1">Uncharacterized protein</fullName>
    </submittedName>
</protein>
<name>A0A2R6Y4K8_9BACL</name>
<evidence type="ECO:0000313" key="2">
    <source>
        <dbReference type="Proteomes" id="UP000244338"/>
    </source>
</evidence>
<gene>
    <name evidence="1" type="ORF">BSOLF_1164</name>
</gene>
<evidence type="ECO:0000313" key="1">
    <source>
        <dbReference type="EMBL" id="PTQ57620.1"/>
    </source>
</evidence>
<dbReference type="Proteomes" id="UP000244338">
    <property type="component" value="Unassembled WGS sequence"/>
</dbReference>
<accession>A0A2R6Y4K8</accession>
<dbReference type="EMBL" id="PEBX01000004">
    <property type="protein sequence ID" value="PTQ57620.1"/>
    <property type="molecule type" value="Genomic_DNA"/>
</dbReference>
<comment type="caution">
    <text evidence="1">The sequence shown here is derived from an EMBL/GenBank/DDBJ whole genome shotgun (WGS) entry which is preliminary data.</text>
</comment>
<reference evidence="2" key="1">
    <citation type="journal article" date="2018" name="Sci. Rep.">
        <title>Lignite coal burning seam in the remote Altai Mountains harbors a hydrogen-driven thermophilic microbial community.</title>
        <authorList>
            <person name="Kadnikov V.V."/>
            <person name="Mardanov A.V."/>
            <person name="Ivasenko D.A."/>
            <person name="Antsiferov D.V."/>
            <person name="Beletsky A.V."/>
            <person name="Karnachuk O.V."/>
            <person name="Ravin N.V."/>
        </authorList>
    </citation>
    <scope>NUCLEOTIDE SEQUENCE [LARGE SCALE GENOMIC DNA]</scope>
</reference>
<proteinExistence type="predicted"/>
<organism evidence="1 2">
    <name type="scientific">Candidatus Carbonibacillus altaicus</name>
    <dbReference type="NCBI Taxonomy" id="2163959"/>
    <lineage>
        <taxon>Bacteria</taxon>
        <taxon>Bacillati</taxon>
        <taxon>Bacillota</taxon>
        <taxon>Bacilli</taxon>
        <taxon>Bacillales</taxon>
        <taxon>Candidatus Carbonibacillus</taxon>
    </lineage>
</organism>
<dbReference type="AlphaFoldDB" id="A0A2R6Y4K8"/>